<dbReference type="Pfam" id="PF03828">
    <property type="entry name" value="PAP_assoc"/>
    <property type="match status" value="1"/>
</dbReference>
<dbReference type="KEGG" id="nlo:107226363"/>
<dbReference type="AlphaFoldDB" id="A0A6J0C7N0"/>
<dbReference type="FunCoup" id="A0A6J0C7N0">
    <property type="interactions" value="1751"/>
</dbReference>
<evidence type="ECO:0000256" key="5">
    <source>
        <dbReference type="ARBA" id="ARBA00022842"/>
    </source>
</evidence>
<dbReference type="InterPro" id="IPR043519">
    <property type="entry name" value="NT_sf"/>
</dbReference>
<dbReference type="InParanoid" id="A0A6J0C7N0"/>
<accession>A0A6J0C7N0</accession>
<dbReference type="RefSeq" id="XP_015522643.1">
    <property type="nucleotide sequence ID" value="XM_015667157.2"/>
</dbReference>
<dbReference type="GO" id="GO:0046872">
    <property type="term" value="F:metal ion binding"/>
    <property type="evidence" value="ECO:0007669"/>
    <property type="project" value="UniProtKB-KW"/>
</dbReference>
<dbReference type="InterPro" id="IPR041252">
    <property type="entry name" value="RL"/>
</dbReference>
<evidence type="ECO:0000259" key="9">
    <source>
        <dbReference type="Pfam" id="PF22600"/>
    </source>
</evidence>
<proteinExistence type="predicted"/>
<dbReference type="CDD" id="cd05402">
    <property type="entry name" value="NT_PAP_TUTase"/>
    <property type="match status" value="1"/>
</dbReference>
<feature type="domain" description="PAP-associated" evidence="7">
    <location>
        <begin position="449"/>
        <end position="480"/>
    </location>
</feature>
<dbReference type="InterPro" id="IPR054708">
    <property type="entry name" value="MTPAP-like_central"/>
</dbReference>
<dbReference type="Gene3D" id="3.30.460.10">
    <property type="entry name" value="Beta Polymerase, domain 2"/>
    <property type="match status" value="1"/>
</dbReference>
<name>A0A6J0C7N0_NEOLC</name>
<evidence type="ECO:0000256" key="2">
    <source>
        <dbReference type="ARBA" id="ARBA00001946"/>
    </source>
</evidence>
<evidence type="ECO:0000256" key="3">
    <source>
        <dbReference type="ARBA" id="ARBA00022679"/>
    </source>
</evidence>
<evidence type="ECO:0000259" key="8">
    <source>
        <dbReference type="Pfam" id="PF17797"/>
    </source>
</evidence>
<dbReference type="PANTHER" id="PTHR12271:SF133">
    <property type="entry name" value="POLY(A) RNA POLYMERASE, MITOCHONDRIAL"/>
    <property type="match status" value="1"/>
</dbReference>
<feature type="domain" description="Poly(A) RNA polymerase mitochondrial-like central palm" evidence="9">
    <location>
        <begin position="200"/>
        <end position="353"/>
    </location>
</feature>
<organism evidence="11">
    <name type="scientific">Neodiprion lecontei</name>
    <name type="common">Redheaded pine sawfly</name>
    <dbReference type="NCBI Taxonomy" id="441921"/>
    <lineage>
        <taxon>Eukaryota</taxon>
        <taxon>Metazoa</taxon>
        <taxon>Ecdysozoa</taxon>
        <taxon>Arthropoda</taxon>
        <taxon>Hexapoda</taxon>
        <taxon>Insecta</taxon>
        <taxon>Pterygota</taxon>
        <taxon>Neoptera</taxon>
        <taxon>Endopterygota</taxon>
        <taxon>Hymenoptera</taxon>
        <taxon>Tenthredinoidea</taxon>
        <taxon>Diprionidae</taxon>
        <taxon>Diprioninae</taxon>
        <taxon>Neodiprion</taxon>
    </lineage>
</organism>
<feature type="region of interest" description="Disordered" evidence="6">
    <location>
        <begin position="573"/>
        <end position="612"/>
    </location>
</feature>
<feature type="domain" description="RL" evidence="8">
    <location>
        <begin position="70"/>
        <end position="114"/>
    </location>
</feature>
<feature type="compositionally biased region" description="Polar residues" evidence="6">
    <location>
        <begin position="577"/>
        <end position="590"/>
    </location>
</feature>
<keyword evidence="10" id="KW-1185">Reference proteome</keyword>
<dbReference type="InterPro" id="IPR002058">
    <property type="entry name" value="PAP_assoc"/>
</dbReference>
<dbReference type="Proteomes" id="UP000829291">
    <property type="component" value="Chromosome 4"/>
</dbReference>
<dbReference type="CTD" id="55149"/>
<sequence>MALLARVSGSTRQISNNRFYKFYANCVCSKLYRKAPTSFASGIQSSVSARYASSGKSPSTEKQDKYVFYEEIMSRRRDQARRSVLIQVQSENSSYELYDYCSQFGKVQEMHHYKIGDNLSFILIEFNLLSDVEAINSASTHIQVDQNLPVTSPFLWFRVVPNRVRKDFVDKDIPLKVINANVASAPDDMNMLLFKAESVSDQMTLLHNATKLNETGTRLRFLSARQIELCLSGMFSEVTVLPFGSSVNGCGKLGSDLDLVLQMHPHLKENVQSRLVYYTKASSNPDRAQTQKVMEIIANIIDHFLPGISSVKKILHARVPIIKFNQTLTNLECDLSMSNTTSIYMSELLYLYGELDWRVRPLIFTVRSWARYMKLTNNYPGHWITNFSLTLLVLFYLQQKQILPSLQKLIELADKNDVRIADGDVNCTFLRDISKLPQASSRNEDDLETLLTDFFIYYSNFDFTTKSISLNAGMPLPKPAESTVYIHNPFEPGLNVAKNINTQEMERLKIEARNAAWLFCSAADNNANDWGLLSLFNQKIELNVKPIRLNHTNRMVELTALFSKSKTVDGVEKHSKYTQSANANSNTVNHSVDKQRISSKKKKSNQKQEFRR</sequence>
<keyword evidence="4" id="KW-0479">Metal-binding</keyword>
<dbReference type="SUPFAM" id="SSF81301">
    <property type="entry name" value="Nucleotidyltransferase"/>
    <property type="match status" value="1"/>
</dbReference>
<gene>
    <name evidence="11" type="primary">LOC107226363</name>
</gene>
<evidence type="ECO:0000256" key="4">
    <source>
        <dbReference type="ARBA" id="ARBA00022723"/>
    </source>
</evidence>
<dbReference type="SUPFAM" id="SSF81631">
    <property type="entry name" value="PAP/OAS1 substrate-binding domain"/>
    <property type="match status" value="1"/>
</dbReference>
<evidence type="ECO:0000313" key="11">
    <source>
        <dbReference type="RefSeq" id="XP_015522643.1"/>
    </source>
</evidence>
<evidence type="ECO:0000313" key="10">
    <source>
        <dbReference type="Proteomes" id="UP000829291"/>
    </source>
</evidence>
<keyword evidence="3" id="KW-0808">Transferase</keyword>
<dbReference type="Pfam" id="PF22600">
    <property type="entry name" value="MTPAP-like_central"/>
    <property type="match status" value="1"/>
</dbReference>
<protein>
    <submittedName>
        <fullName evidence="11">Poly(A) RNA polymerase, mitochondrial isoform X1</fullName>
    </submittedName>
</protein>
<evidence type="ECO:0000259" key="7">
    <source>
        <dbReference type="Pfam" id="PF03828"/>
    </source>
</evidence>
<dbReference type="PANTHER" id="PTHR12271">
    <property type="entry name" value="POLY A POLYMERASE CID PAP -RELATED"/>
    <property type="match status" value="1"/>
</dbReference>
<comment type="cofactor">
    <cofactor evidence="1">
        <name>Mn(2+)</name>
        <dbReference type="ChEBI" id="CHEBI:29035"/>
    </cofactor>
</comment>
<dbReference type="OrthoDB" id="434989at2759"/>
<dbReference type="GeneID" id="107226363"/>
<dbReference type="Gene3D" id="1.10.1410.10">
    <property type="match status" value="1"/>
</dbReference>
<comment type="cofactor">
    <cofactor evidence="2">
        <name>Mg(2+)</name>
        <dbReference type="ChEBI" id="CHEBI:18420"/>
    </cofactor>
</comment>
<evidence type="ECO:0000256" key="1">
    <source>
        <dbReference type="ARBA" id="ARBA00001936"/>
    </source>
</evidence>
<dbReference type="GO" id="GO:1990817">
    <property type="term" value="F:poly(A) RNA polymerase activity"/>
    <property type="evidence" value="ECO:0007669"/>
    <property type="project" value="TreeGrafter"/>
</dbReference>
<evidence type="ECO:0000256" key="6">
    <source>
        <dbReference type="SAM" id="MobiDB-lite"/>
    </source>
</evidence>
<dbReference type="Pfam" id="PF17797">
    <property type="entry name" value="RL"/>
    <property type="match status" value="1"/>
</dbReference>
<dbReference type="GO" id="GO:0031123">
    <property type="term" value="P:RNA 3'-end processing"/>
    <property type="evidence" value="ECO:0007669"/>
    <property type="project" value="TreeGrafter"/>
</dbReference>
<keyword evidence="5" id="KW-0460">Magnesium</keyword>
<reference evidence="11" key="1">
    <citation type="submission" date="2025-08" db="UniProtKB">
        <authorList>
            <consortium name="RefSeq"/>
        </authorList>
    </citation>
    <scope>IDENTIFICATION</scope>
    <source>
        <tissue evidence="11">Thorax and Abdomen</tissue>
    </source>
</reference>